<name>A0A7X0MU71_9GAMM</name>
<dbReference type="PRINTS" id="PR00032">
    <property type="entry name" value="HTHARAC"/>
</dbReference>
<dbReference type="AlphaFoldDB" id="A0A7X0MU71"/>
<dbReference type="Gene3D" id="1.10.10.60">
    <property type="entry name" value="Homeodomain-like"/>
    <property type="match status" value="1"/>
</dbReference>
<feature type="domain" description="HTH araC/xylS-type" evidence="4">
    <location>
        <begin position="236"/>
        <end position="333"/>
    </location>
</feature>
<dbReference type="GO" id="GO:0003700">
    <property type="term" value="F:DNA-binding transcription factor activity"/>
    <property type="evidence" value="ECO:0007669"/>
    <property type="project" value="InterPro"/>
</dbReference>
<dbReference type="GO" id="GO:0005829">
    <property type="term" value="C:cytosol"/>
    <property type="evidence" value="ECO:0007669"/>
    <property type="project" value="TreeGrafter"/>
</dbReference>
<evidence type="ECO:0000313" key="6">
    <source>
        <dbReference type="Proteomes" id="UP000528457"/>
    </source>
</evidence>
<accession>A0A7X0MU71</accession>
<protein>
    <submittedName>
        <fullName evidence="5">AraC-like DNA-binding protein</fullName>
    </submittedName>
</protein>
<dbReference type="GO" id="GO:0000976">
    <property type="term" value="F:transcription cis-regulatory region binding"/>
    <property type="evidence" value="ECO:0007669"/>
    <property type="project" value="TreeGrafter"/>
</dbReference>
<dbReference type="EMBL" id="JACHHT010000001">
    <property type="protein sequence ID" value="MBB6520321.1"/>
    <property type="molecule type" value="Genomic_DNA"/>
</dbReference>
<proteinExistence type="predicted"/>
<keyword evidence="3" id="KW-0804">Transcription</keyword>
<dbReference type="PANTHER" id="PTHR47894">
    <property type="entry name" value="HTH-TYPE TRANSCRIPTIONAL REGULATOR GADX"/>
    <property type="match status" value="1"/>
</dbReference>
<keyword evidence="2 5" id="KW-0238">DNA-binding</keyword>
<dbReference type="Pfam" id="PF12625">
    <property type="entry name" value="Arabinose_bd"/>
    <property type="match status" value="1"/>
</dbReference>
<keyword evidence="1" id="KW-0805">Transcription regulation</keyword>
<evidence type="ECO:0000256" key="3">
    <source>
        <dbReference type="ARBA" id="ARBA00023163"/>
    </source>
</evidence>
<dbReference type="InterPro" id="IPR032687">
    <property type="entry name" value="AraC-type_N"/>
</dbReference>
<comment type="caution">
    <text evidence="5">The sequence shown here is derived from an EMBL/GenBank/DDBJ whole genome shotgun (WGS) entry which is preliminary data.</text>
</comment>
<dbReference type="RefSeq" id="WP_166851610.1">
    <property type="nucleotide sequence ID" value="NZ_JAAONY010000001.1"/>
</dbReference>
<evidence type="ECO:0000256" key="2">
    <source>
        <dbReference type="ARBA" id="ARBA00023125"/>
    </source>
</evidence>
<organism evidence="5 6">
    <name type="scientific">Pseudoteredinibacter isoporae</name>
    <dbReference type="NCBI Taxonomy" id="570281"/>
    <lineage>
        <taxon>Bacteria</taxon>
        <taxon>Pseudomonadati</taxon>
        <taxon>Pseudomonadota</taxon>
        <taxon>Gammaproteobacteria</taxon>
        <taxon>Cellvibrionales</taxon>
        <taxon>Cellvibrionaceae</taxon>
        <taxon>Pseudoteredinibacter</taxon>
    </lineage>
</organism>
<keyword evidence="6" id="KW-1185">Reference proteome</keyword>
<dbReference type="InParanoid" id="A0A7X0MU71"/>
<dbReference type="Proteomes" id="UP000528457">
    <property type="component" value="Unassembled WGS sequence"/>
</dbReference>
<gene>
    <name evidence="5" type="ORF">HNR48_000599</name>
</gene>
<dbReference type="SUPFAM" id="SSF46689">
    <property type="entry name" value="Homeodomain-like"/>
    <property type="match status" value="1"/>
</dbReference>
<evidence type="ECO:0000256" key="1">
    <source>
        <dbReference type="ARBA" id="ARBA00023015"/>
    </source>
</evidence>
<dbReference type="InterPro" id="IPR020449">
    <property type="entry name" value="Tscrpt_reg_AraC-type_HTH"/>
</dbReference>
<evidence type="ECO:0000313" key="5">
    <source>
        <dbReference type="EMBL" id="MBB6520321.1"/>
    </source>
</evidence>
<dbReference type="Pfam" id="PF12833">
    <property type="entry name" value="HTH_18"/>
    <property type="match status" value="1"/>
</dbReference>
<sequence>MRHFHITNLWISGVFAGFERLGLDRAALMAGISSANNYADNSLNPGSMELGDARRLWHRAEELSENTTLGAQLGLLQNQRASGVLMPICWHSPTPIQAFQHIASFQSLISDNGLYRIRDNEKPGLTVCEYVPSAHSVPPNRQQILSVITGTILVLRAISPQDPVLAVGIPEDMAHKELSKLLDVHVTPASPYFSLHLDSNLMQLPIEGRDEHLYEINLAYAEGMIRHKREGKSLREDVKQMIEQGAPAQVTIEDVARELDVNKRVLQRLLAEQGSSFRQLKESLLKEKALALLITERWEISAIAQELGYSEVSAFHRAFKSWFSASPKQFRDTAMA</sequence>
<dbReference type="PROSITE" id="PS01124">
    <property type="entry name" value="HTH_ARAC_FAMILY_2"/>
    <property type="match status" value="1"/>
</dbReference>
<dbReference type="InterPro" id="IPR009057">
    <property type="entry name" value="Homeodomain-like_sf"/>
</dbReference>
<evidence type="ECO:0000259" key="4">
    <source>
        <dbReference type="PROSITE" id="PS01124"/>
    </source>
</evidence>
<reference evidence="5 6" key="1">
    <citation type="submission" date="2020-08" db="EMBL/GenBank/DDBJ databases">
        <title>Genomic Encyclopedia of Type Strains, Phase IV (KMG-IV): sequencing the most valuable type-strain genomes for metagenomic binning, comparative biology and taxonomic classification.</title>
        <authorList>
            <person name="Goeker M."/>
        </authorList>
    </citation>
    <scope>NUCLEOTIDE SEQUENCE [LARGE SCALE GENOMIC DNA]</scope>
    <source>
        <strain evidence="5 6">DSM 22368</strain>
    </source>
</reference>
<dbReference type="PANTHER" id="PTHR47894:SF1">
    <property type="entry name" value="HTH-TYPE TRANSCRIPTIONAL REGULATOR VQSM"/>
    <property type="match status" value="1"/>
</dbReference>
<dbReference type="SMART" id="SM00342">
    <property type="entry name" value="HTH_ARAC"/>
    <property type="match status" value="1"/>
</dbReference>
<dbReference type="InterPro" id="IPR018060">
    <property type="entry name" value="HTH_AraC"/>
</dbReference>